<keyword evidence="4 9" id="KW-0328">Glycosyltransferase</keyword>
<reference evidence="9" key="1">
    <citation type="journal article" date="2013" name="Environ. Microbiol.">
        <title>Microbiota from the distal guts of lean and obese adolescents exhibit partial functional redundancy besides clear differences in community structure.</title>
        <authorList>
            <person name="Ferrer M."/>
            <person name="Ruiz A."/>
            <person name="Lanza F."/>
            <person name="Haange S.B."/>
            <person name="Oberbach A."/>
            <person name="Till H."/>
            <person name="Bargiela R."/>
            <person name="Campoy C."/>
            <person name="Segura M.T."/>
            <person name="Richter M."/>
            <person name="von Bergen M."/>
            <person name="Seifert J."/>
            <person name="Suarez A."/>
        </authorList>
    </citation>
    <scope>NUCLEOTIDE SEQUENCE</scope>
</reference>
<evidence type="ECO:0000256" key="5">
    <source>
        <dbReference type="ARBA" id="ARBA00022679"/>
    </source>
</evidence>
<protein>
    <recommendedName>
        <fullName evidence="3">4-alpha-glucanotransferase</fullName>
        <ecNumber evidence="3">2.4.1.25</ecNumber>
    </recommendedName>
    <alternativeName>
        <fullName evidence="7">Amylomaltase</fullName>
    </alternativeName>
    <alternativeName>
        <fullName evidence="8">Disproportionating enzyme</fullName>
    </alternativeName>
</protein>
<evidence type="ECO:0000256" key="2">
    <source>
        <dbReference type="ARBA" id="ARBA00005684"/>
    </source>
</evidence>
<evidence type="ECO:0000256" key="6">
    <source>
        <dbReference type="ARBA" id="ARBA00023277"/>
    </source>
</evidence>
<evidence type="ECO:0000313" key="9">
    <source>
        <dbReference type="EMBL" id="EKC57275.1"/>
    </source>
</evidence>
<name>K1STR0_9ZZZZ</name>
<evidence type="ECO:0000256" key="8">
    <source>
        <dbReference type="ARBA" id="ARBA00031501"/>
    </source>
</evidence>
<dbReference type="Pfam" id="PF02446">
    <property type="entry name" value="Glyco_hydro_77"/>
    <property type="match status" value="1"/>
</dbReference>
<dbReference type="EC" id="2.4.1.25" evidence="3"/>
<evidence type="ECO:0000256" key="7">
    <source>
        <dbReference type="ARBA" id="ARBA00031423"/>
    </source>
</evidence>
<gene>
    <name evidence="9" type="ORF">OBE_10618</name>
</gene>
<comment type="caution">
    <text evidence="9">The sequence shown here is derived from an EMBL/GenBank/DDBJ whole genome shotgun (WGS) entry which is preliminary data.</text>
</comment>
<dbReference type="GO" id="GO:0016787">
    <property type="term" value="F:hydrolase activity"/>
    <property type="evidence" value="ECO:0007669"/>
    <property type="project" value="UniProtKB-KW"/>
</dbReference>
<keyword evidence="5 9" id="KW-0808">Transferase</keyword>
<evidence type="ECO:0000256" key="4">
    <source>
        <dbReference type="ARBA" id="ARBA00022676"/>
    </source>
</evidence>
<dbReference type="PANTHER" id="PTHR32438:SF5">
    <property type="entry name" value="4-ALPHA-GLUCANOTRANSFERASE DPE1, CHLOROPLASTIC_AMYLOPLASTIC"/>
    <property type="match status" value="1"/>
</dbReference>
<dbReference type="GO" id="GO:0004134">
    <property type="term" value="F:4-alpha-glucanotransferase activity"/>
    <property type="evidence" value="ECO:0007669"/>
    <property type="project" value="UniProtKB-EC"/>
</dbReference>
<sequence>DADYAMRCLGVYDVARLPEALLRAGMGSRAELFIAQMQDVLGLGAESRMNTPGTAAGNWVWRLLPGQADAQTAARLLARTQAACRA</sequence>
<dbReference type="InterPro" id="IPR003385">
    <property type="entry name" value="Glyco_hydro_77"/>
</dbReference>
<dbReference type="Gene3D" id="3.20.20.80">
    <property type="entry name" value="Glycosidases"/>
    <property type="match status" value="1"/>
</dbReference>
<evidence type="ECO:0000256" key="1">
    <source>
        <dbReference type="ARBA" id="ARBA00000439"/>
    </source>
</evidence>
<comment type="similarity">
    <text evidence="2">Belongs to the disproportionating enzyme family.</text>
</comment>
<dbReference type="GO" id="GO:0005975">
    <property type="term" value="P:carbohydrate metabolic process"/>
    <property type="evidence" value="ECO:0007669"/>
    <property type="project" value="InterPro"/>
</dbReference>
<dbReference type="InterPro" id="IPR017853">
    <property type="entry name" value="GH"/>
</dbReference>
<dbReference type="EMBL" id="AJWZ01007309">
    <property type="protein sequence ID" value="EKC57275.1"/>
    <property type="molecule type" value="Genomic_DNA"/>
</dbReference>
<dbReference type="AlphaFoldDB" id="K1STR0"/>
<feature type="non-terminal residue" evidence="9">
    <location>
        <position position="1"/>
    </location>
</feature>
<proteinExistence type="inferred from homology"/>
<accession>K1STR0</accession>
<organism evidence="9">
    <name type="scientific">human gut metagenome</name>
    <dbReference type="NCBI Taxonomy" id="408170"/>
    <lineage>
        <taxon>unclassified sequences</taxon>
        <taxon>metagenomes</taxon>
        <taxon>organismal metagenomes</taxon>
    </lineage>
</organism>
<dbReference type="SUPFAM" id="SSF51445">
    <property type="entry name" value="(Trans)glycosidases"/>
    <property type="match status" value="1"/>
</dbReference>
<dbReference type="PANTHER" id="PTHR32438">
    <property type="entry name" value="4-ALPHA-GLUCANOTRANSFERASE DPE1, CHLOROPLASTIC/AMYLOPLASTIC"/>
    <property type="match status" value="1"/>
</dbReference>
<evidence type="ECO:0000256" key="3">
    <source>
        <dbReference type="ARBA" id="ARBA00012560"/>
    </source>
</evidence>
<comment type="catalytic activity">
    <reaction evidence="1">
        <text>Transfers a segment of a (1-&gt;4)-alpha-D-glucan to a new position in an acceptor, which may be glucose or a (1-&gt;4)-alpha-D-glucan.</text>
        <dbReference type="EC" id="2.4.1.25"/>
    </reaction>
</comment>
<keyword evidence="6" id="KW-0119">Carbohydrate metabolism</keyword>
<keyword evidence="9" id="KW-0378">Hydrolase</keyword>